<sequence>MDSSNASLLRKTEEEPNQLQLKLSLPNPLPNQLKLTLPKEIWFNCYPMYLYQGFWCINLEPTIAFQTHFQAQPTDIFITSLRKTGTTWLKALIFSIFDRAIHPLSESPLLSHNPHELVPQLESNVYAKSRCPDLKNDISPRIFGTHLPFLSLPDSIKQSDCKIIYLCRNPLDTFISSWLFYLNYDENKTVKPEMMEGYLEKFIEGKFPSGPFGDHVLGYWSQRMAQPGKVFFVKYEDLKADPKGQFKLLAEFVGRPFSKEEEQLGVVDGIVELCSIQKLKEVEANKSGRVYRQIQNKWFFRRGEVGDWANHLAPAMAQRLEKIIEEKLVGSGLTFKLHNAV</sequence>
<comment type="caution">
    <text evidence="5">The sequence shown here is derived from an EMBL/GenBank/DDBJ whole genome shotgun (WGS) entry which is preliminary data.</text>
</comment>
<keyword evidence="2 3" id="KW-0808">Transferase</keyword>
<dbReference type="EMBL" id="JAKOGI010000014">
    <property type="protein sequence ID" value="KAJ8450640.1"/>
    <property type="molecule type" value="Genomic_DNA"/>
</dbReference>
<keyword evidence="6" id="KW-1185">Reference proteome</keyword>
<dbReference type="Gene3D" id="3.40.50.300">
    <property type="entry name" value="P-loop containing nucleotide triphosphate hydrolases"/>
    <property type="match status" value="1"/>
</dbReference>
<comment type="similarity">
    <text evidence="1 3">Belongs to the sulfotransferase 1 family.</text>
</comment>
<dbReference type="AlphaFoldDB" id="A0A9Q1KX11"/>
<protein>
    <recommendedName>
        <fullName evidence="3">Sulfotransferase</fullName>
        <ecNumber evidence="3">2.8.2.-</ecNumber>
    </recommendedName>
</protein>
<proteinExistence type="inferred from homology"/>
<dbReference type="Pfam" id="PF00685">
    <property type="entry name" value="Sulfotransfer_1"/>
    <property type="match status" value="1"/>
</dbReference>
<gene>
    <name evidence="5" type="ORF">Cgig2_020277</name>
</gene>
<dbReference type="SUPFAM" id="SSF52540">
    <property type="entry name" value="P-loop containing nucleoside triphosphate hydrolases"/>
    <property type="match status" value="1"/>
</dbReference>
<feature type="domain" description="Sulfotransferase" evidence="4">
    <location>
        <begin position="73"/>
        <end position="331"/>
    </location>
</feature>
<organism evidence="5 6">
    <name type="scientific">Carnegiea gigantea</name>
    <dbReference type="NCBI Taxonomy" id="171969"/>
    <lineage>
        <taxon>Eukaryota</taxon>
        <taxon>Viridiplantae</taxon>
        <taxon>Streptophyta</taxon>
        <taxon>Embryophyta</taxon>
        <taxon>Tracheophyta</taxon>
        <taxon>Spermatophyta</taxon>
        <taxon>Magnoliopsida</taxon>
        <taxon>eudicotyledons</taxon>
        <taxon>Gunneridae</taxon>
        <taxon>Pentapetalae</taxon>
        <taxon>Caryophyllales</taxon>
        <taxon>Cactineae</taxon>
        <taxon>Cactaceae</taxon>
        <taxon>Cactoideae</taxon>
        <taxon>Echinocereeae</taxon>
        <taxon>Carnegiea</taxon>
    </lineage>
</organism>
<dbReference type="InterPro" id="IPR000863">
    <property type="entry name" value="Sulfotransferase_dom"/>
</dbReference>
<evidence type="ECO:0000256" key="3">
    <source>
        <dbReference type="RuleBase" id="RU361155"/>
    </source>
</evidence>
<name>A0A9Q1KX11_9CARY</name>
<dbReference type="OrthoDB" id="205623at2759"/>
<evidence type="ECO:0000313" key="6">
    <source>
        <dbReference type="Proteomes" id="UP001153076"/>
    </source>
</evidence>
<evidence type="ECO:0000256" key="2">
    <source>
        <dbReference type="ARBA" id="ARBA00022679"/>
    </source>
</evidence>
<dbReference type="Proteomes" id="UP001153076">
    <property type="component" value="Unassembled WGS sequence"/>
</dbReference>
<reference evidence="5" key="1">
    <citation type="submission" date="2022-04" db="EMBL/GenBank/DDBJ databases">
        <title>Carnegiea gigantea Genome sequencing and assembly v2.</title>
        <authorList>
            <person name="Copetti D."/>
            <person name="Sanderson M.J."/>
            <person name="Burquez A."/>
            <person name="Wojciechowski M.F."/>
        </authorList>
    </citation>
    <scope>NUCLEOTIDE SEQUENCE</scope>
    <source>
        <strain evidence="5">SGP5-SGP5p</strain>
        <tissue evidence="5">Aerial part</tissue>
    </source>
</reference>
<evidence type="ECO:0000256" key="1">
    <source>
        <dbReference type="ARBA" id="ARBA00005771"/>
    </source>
</evidence>
<evidence type="ECO:0000313" key="5">
    <source>
        <dbReference type="EMBL" id="KAJ8450640.1"/>
    </source>
</evidence>
<dbReference type="PANTHER" id="PTHR11783">
    <property type="entry name" value="SULFOTRANSFERASE SULT"/>
    <property type="match status" value="1"/>
</dbReference>
<dbReference type="EC" id="2.8.2.-" evidence="3"/>
<dbReference type="GO" id="GO:0008146">
    <property type="term" value="F:sulfotransferase activity"/>
    <property type="evidence" value="ECO:0007669"/>
    <property type="project" value="InterPro"/>
</dbReference>
<accession>A0A9Q1KX11</accession>
<evidence type="ECO:0000259" key="4">
    <source>
        <dbReference type="Pfam" id="PF00685"/>
    </source>
</evidence>
<dbReference type="InterPro" id="IPR027417">
    <property type="entry name" value="P-loop_NTPase"/>
</dbReference>